<gene>
    <name evidence="3" type="ORF">METZ01_LOCUS303176</name>
</gene>
<name>A0A382MS96_9ZZZZ</name>
<evidence type="ECO:0000256" key="1">
    <source>
        <dbReference type="SAM" id="MobiDB-lite"/>
    </source>
</evidence>
<feature type="region of interest" description="Disordered" evidence="1">
    <location>
        <begin position="9"/>
        <end position="93"/>
    </location>
</feature>
<evidence type="ECO:0000313" key="3">
    <source>
        <dbReference type="EMBL" id="SVC50322.1"/>
    </source>
</evidence>
<proteinExistence type="predicted"/>
<keyword evidence="2" id="KW-0472">Membrane</keyword>
<protein>
    <submittedName>
        <fullName evidence="3">Uncharacterized protein</fullName>
    </submittedName>
</protein>
<feature type="non-terminal residue" evidence="3">
    <location>
        <position position="220"/>
    </location>
</feature>
<dbReference type="EMBL" id="UINC01094786">
    <property type="protein sequence ID" value="SVC50322.1"/>
    <property type="molecule type" value="Genomic_DNA"/>
</dbReference>
<feature type="compositionally biased region" description="Acidic residues" evidence="1">
    <location>
        <begin position="44"/>
        <end position="53"/>
    </location>
</feature>
<sequence length="220" mass="24252">MKVCPVCEMEEEDDALSCSMCGSDFESEEIEEPTKEDVTTDAAEPPEPEEPPEETNKLTEEEKLLEETLKATETKDAGTEKTESTEDEVEYEKESSNIFSRITEGLNGITKQFRGINKRLDKIFLTKGKLNYIAPLTIVVLSILLLSGVIGLAVSTVPGTAEASSDGFTPTTPYSRSINGTMVMIGRGTAEPFSGEPFNCEIWDSQLFQSFGKEDEKGYF</sequence>
<keyword evidence="2" id="KW-1133">Transmembrane helix</keyword>
<dbReference type="AlphaFoldDB" id="A0A382MS96"/>
<accession>A0A382MS96</accession>
<organism evidence="3">
    <name type="scientific">marine metagenome</name>
    <dbReference type="NCBI Taxonomy" id="408172"/>
    <lineage>
        <taxon>unclassified sequences</taxon>
        <taxon>metagenomes</taxon>
        <taxon>ecological metagenomes</taxon>
    </lineage>
</organism>
<keyword evidence="2" id="KW-0812">Transmembrane</keyword>
<evidence type="ECO:0000256" key="2">
    <source>
        <dbReference type="SAM" id="Phobius"/>
    </source>
</evidence>
<reference evidence="3" key="1">
    <citation type="submission" date="2018-05" db="EMBL/GenBank/DDBJ databases">
        <authorList>
            <person name="Lanie J.A."/>
            <person name="Ng W.-L."/>
            <person name="Kazmierczak K.M."/>
            <person name="Andrzejewski T.M."/>
            <person name="Davidsen T.M."/>
            <person name="Wayne K.J."/>
            <person name="Tettelin H."/>
            <person name="Glass J.I."/>
            <person name="Rusch D."/>
            <person name="Podicherti R."/>
            <person name="Tsui H.-C.T."/>
            <person name="Winkler M.E."/>
        </authorList>
    </citation>
    <scope>NUCLEOTIDE SEQUENCE</scope>
</reference>
<feature type="compositionally biased region" description="Basic and acidic residues" evidence="1">
    <location>
        <begin position="54"/>
        <end position="84"/>
    </location>
</feature>
<feature type="transmembrane region" description="Helical" evidence="2">
    <location>
        <begin position="132"/>
        <end position="154"/>
    </location>
</feature>